<keyword evidence="2" id="KW-1185">Reference proteome</keyword>
<accession>A0AAF0PS15</accession>
<sequence>MKQPLGFVSKQFPNHVFHLRKRSMASTKHQGQMRETFNNLLEVTHYGDNGGNWASIYSMKAQIVTPLNALGSNLKILYSSIVQTTHEPGSCVAVTKPCSFCSNDYCSQDDDFREYAKGIARPLLENSLNLCLWKDNSFPSLA</sequence>
<evidence type="ECO:0000313" key="1">
    <source>
        <dbReference type="EMBL" id="WMV09602.1"/>
    </source>
</evidence>
<organism evidence="1 2">
    <name type="scientific">Solanum verrucosum</name>
    <dbReference type="NCBI Taxonomy" id="315347"/>
    <lineage>
        <taxon>Eukaryota</taxon>
        <taxon>Viridiplantae</taxon>
        <taxon>Streptophyta</taxon>
        <taxon>Embryophyta</taxon>
        <taxon>Tracheophyta</taxon>
        <taxon>Spermatophyta</taxon>
        <taxon>Magnoliopsida</taxon>
        <taxon>eudicotyledons</taxon>
        <taxon>Gunneridae</taxon>
        <taxon>Pentapetalae</taxon>
        <taxon>asterids</taxon>
        <taxon>lamiids</taxon>
        <taxon>Solanales</taxon>
        <taxon>Solanaceae</taxon>
        <taxon>Solanoideae</taxon>
        <taxon>Solaneae</taxon>
        <taxon>Solanum</taxon>
    </lineage>
</organism>
<reference evidence="1" key="1">
    <citation type="submission" date="2023-08" db="EMBL/GenBank/DDBJ databases">
        <title>A de novo genome assembly of Solanum verrucosum Schlechtendal, a Mexican diploid species geographically isolated from the other diploid A-genome species in potato relatives.</title>
        <authorList>
            <person name="Hosaka K."/>
        </authorList>
    </citation>
    <scope>NUCLEOTIDE SEQUENCE</scope>
    <source>
        <tissue evidence="1">Young leaves</tissue>
    </source>
</reference>
<gene>
    <name evidence="1" type="ORF">MTR67_002987</name>
</gene>
<dbReference type="AlphaFoldDB" id="A0AAF0PS15"/>
<dbReference type="EMBL" id="CP133612">
    <property type="protein sequence ID" value="WMV09602.1"/>
    <property type="molecule type" value="Genomic_DNA"/>
</dbReference>
<protein>
    <submittedName>
        <fullName evidence="1">Uncharacterized protein</fullName>
    </submittedName>
</protein>
<evidence type="ECO:0000313" key="2">
    <source>
        <dbReference type="Proteomes" id="UP001234989"/>
    </source>
</evidence>
<dbReference type="Proteomes" id="UP001234989">
    <property type="component" value="Chromosome 1"/>
</dbReference>
<name>A0AAF0PS15_SOLVR</name>
<proteinExistence type="predicted"/>